<dbReference type="Pfam" id="PF00994">
    <property type="entry name" value="MoCF_biosynth"/>
    <property type="match status" value="1"/>
</dbReference>
<evidence type="ECO:0000256" key="1">
    <source>
        <dbReference type="ARBA" id="ARBA00002901"/>
    </source>
</evidence>
<dbReference type="InterPro" id="IPR036425">
    <property type="entry name" value="MoaB/Mog-like_dom_sf"/>
</dbReference>
<dbReference type="SUPFAM" id="SSF53218">
    <property type="entry name" value="Molybdenum cofactor biosynthesis proteins"/>
    <property type="match status" value="1"/>
</dbReference>
<comment type="function">
    <text evidence="1 4">Catalyzes the insertion of molybdate into adenylated molybdopterin with the concomitant release of AMP.</text>
</comment>
<keyword evidence="4" id="KW-0808">Transferase</keyword>
<comment type="similarity">
    <text evidence="2 4">Belongs to the MoeA family.</text>
</comment>
<dbReference type="InterPro" id="IPR036688">
    <property type="entry name" value="MoeA_C_domain_IV_sf"/>
</dbReference>
<comment type="catalytic activity">
    <reaction evidence="3">
        <text>adenylyl-molybdopterin + molybdate = Mo-molybdopterin + AMP + H(+)</text>
        <dbReference type="Rhea" id="RHEA:35047"/>
        <dbReference type="ChEBI" id="CHEBI:15378"/>
        <dbReference type="ChEBI" id="CHEBI:36264"/>
        <dbReference type="ChEBI" id="CHEBI:62727"/>
        <dbReference type="ChEBI" id="CHEBI:71302"/>
        <dbReference type="ChEBI" id="CHEBI:456215"/>
        <dbReference type="EC" id="2.10.1.1"/>
    </reaction>
</comment>
<keyword evidence="4" id="KW-0500">Molybdenum</keyword>
<evidence type="ECO:0000259" key="5">
    <source>
        <dbReference type="SMART" id="SM00852"/>
    </source>
</evidence>
<comment type="cofactor">
    <cofactor evidence="4">
        <name>Mg(2+)</name>
        <dbReference type="ChEBI" id="CHEBI:18420"/>
    </cofactor>
</comment>
<dbReference type="Pfam" id="PF03453">
    <property type="entry name" value="MoeA_N"/>
    <property type="match status" value="1"/>
</dbReference>
<keyword evidence="4" id="KW-0460">Magnesium</keyword>
<dbReference type="InterPro" id="IPR036135">
    <property type="entry name" value="MoeA_linker/N_sf"/>
</dbReference>
<dbReference type="Gene3D" id="2.40.340.10">
    <property type="entry name" value="MoeA, C-terminal, domain IV"/>
    <property type="match status" value="1"/>
</dbReference>
<dbReference type="SMART" id="SM00852">
    <property type="entry name" value="MoCF_biosynth"/>
    <property type="match status" value="1"/>
</dbReference>
<evidence type="ECO:0000256" key="2">
    <source>
        <dbReference type="ARBA" id="ARBA00010763"/>
    </source>
</evidence>
<feature type="domain" description="MoaB/Mog" evidence="5">
    <location>
        <begin position="201"/>
        <end position="335"/>
    </location>
</feature>
<dbReference type="Proteomes" id="UP000631653">
    <property type="component" value="Unassembled WGS sequence"/>
</dbReference>
<dbReference type="Gene3D" id="3.40.980.10">
    <property type="entry name" value="MoaB/Mog-like domain"/>
    <property type="match status" value="1"/>
</dbReference>
<accession>A0ABX0JZP1</accession>
<gene>
    <name evidence="6" type="ORF">GOB81_04695</name>
</gene>
<dbReference type="SUPFAM" id="SSF63882">
    <property type="entry name" value="MoeA N-terminal region -like"/>
    <property type="match status" value="1"/>
</dbReference>
<dbReference type="PANTHER" id="PTHR10192:SF5">
    <property type="entry name" value="GEPHYRIN"/>
    <property type="match status" value="1"/>
</dbReference>
<evidence type="ECO:0000313" key="7">
    <source>
        <dbReference type="Proteomes" id="UP000631653"/>
    </source>
</evidence>
<keyword evidence="4" id="KW-0479">Metal-binding</keyword>
<dbReference type="InterPro" id="IPR038987">
    <property type="entry name" value="MoeA-like"/>
</dbReference>
<name>A0ABX0JZP1_9PROT</name>
<evidence type="ECO:0000313" key="6">
    <source>
        <dbReference type="EMBL" id="NHN87928.1"/>
    </source>
</evidence>
<dbReference type="EMBL" id="WOSY01000003">
    <property type="protein sequence ID" value="NHN87928.1"/>
    <property type="molecule type" value="Genomic_DNA"/>
</dbReference>
<comment type="caution">
    <text evidence="6">The sequence shown here is derived from an EMBL/GenBank/DDBJ whole genome shotgun (WGS) entry which is preliminary data.</text>
</comment>
<reference evidence="6 7" key="1">
    <citation type="journal article" date="2020" name="Int. J. Syst. Evol. Microbiol.">
        <title>Novel acetic acid bacteria from cider fermentations: Acetobacter conturbans sp. nov. and Acetobacter fallax sp. nov.</title>
        <authorList>
            <person name="Sombolestani A.S."/>
            <person name="Cleenwerck I."/>
            <person name="Cnockaert M."/>
            <person name="Borremans W."/>
            <person name="Wieme A.D."/>
            <person name="De Vuyst L."/>
            <person name="Vandamme P."/>
        </authorList>
    </citation>
    <scope>NUCLEOTIDE SEQUENCE [LARGE SCALE GENOMIC DNA]</scope>
    <source>
        <strain evidence="6 7">LMG 1627</strain>
    </source>
</reference>
<dbReference type="Gene3D" id="2.170.190.11">
    <property type="entry name" value="Molybdopterin biosynthesis moea protein, domain 3"/>
    <property type="match status" value="1"/>
</dbReference>
<comment type="pathway">
    <text evidence="4">Cofactor biosynthesis; molybdopterin biosynthesis.</text>
</comment>
<evidence type="ECO:0000256" key="3">
    <source>
        <dbReference type="ARBA" id="ARBA00047317"/>
    </source>
</evidence>
<dbReference type="EC" id="2.10.1.1" evidence="4"/>
<keyword evidence="4" id="KW-0501">Molybdenum cofactor biosynthesis</keyword>
<dbReference type="PANTHER" id="PTHR10192">
    <property type="entry name" value="MOLYBDOPTERIN BIOSYNTHESIS PROTEIN"/>
    <property type="match status" value="1"/>
</dbReference>
<sequence>MSDCLVRTPVSDRSNPADLLLEMVDYDTAQALLSAALRELPSVEAEHIPLALSCGRILAEDVRAVACRPETDISAMDGYAFRCADMDLSGQKGLPLSGCVAAGDSPEPLRDGTACVILTGARIPAGADCVVARERVVVAHDRVHLTNQTPVTGLNIRRKGEEFLSGTPLLPRGQALDWRHMALLASQGMTHVAVSRPIRVAVLANGAEFDCHAADARTELNTLMLSAMLQSESIRVRSRVAATDSPDELGEALRECIEHSDVVVTTGGISVGQTDHVLPVLTRMGATCLFRRVRMRPGKPVTVMRLGRKIIFCLPGNPGAAALCAQLFVMPFLRAFTGLPPHRENRLAGRSAFAFTPTTDATSFLPVAHTEEEGEIRFSLIPSVGASDVRCLTRATALLRVDAGESVDIGSYCRAVPFTDL</sequence>
<evidence type="ECO:0000256" key="4">
    <source>
        <dbReference type="RuleBase" id="RU365090"/>
    </source>
</evidence>
<keyword evidence="7" id="KW-1185">Reference proteome</keyword>
<dbReference type="Gene3D" id="3.90.105.10">
    <property type="entry name" value="Molybdopterin biosynthesis moea protein, domain 2"/>
    <property type="match status" value="1"/>
</dbReference>
<organism evidence="6 7">
    <name type="scientific">Acetobacter conturbans</name>
    <dbReference type="NCBI Taxonomy" id="1737472"/>
    <lineage>
        <taxon>Bacteria</taxon>
        <taxon>Pseudomonadati</taxon>
        <taxon>Pseudomonadota</taxon>
        <taxon>Alphaproteobacteria</taxon>
        <taxon>Acetobacterales</taxon>
        <taxon>Acetobacteraceae</taxon>
        <taxon>Acetobacter</taxon>
    </lineage>
</organism>
<proteinExistence type="inferred from homology"/>
<protein>
    <recommendedName>
        <fullName evidence="4">Molybdopterin molybdenumtransferase</fullName>
        <ecNumber evidence="4">2.10.1.1</ecNumber>
    </recommendedName>
</protein>
<dbReference type="CDD" id="cd00887">
    <property type="entry name" value="MoeA"/>
    <property type="match status" value="1"/>
</dbReference>
<dbReference type="InterPro" id="IPR001453">
    <property type="entry name" value="MoaB/Mog_dom"/>
</dbReference>
<dbReference type="InterPro" id="IPR005110">
    <property type="entry name" value="MoeA_linker/N"/>
</dbReference>